<dbReference type="AlphaFoldDB" id="A0A7H4LPK5"/>
<feature type="compositionally biased region" description="Basic and acidic residues" evidence="2">
    <location>
        <begin position="336"/>
        <end position="345"/>
    </location>
</feature>
<dbReference type="Proteomes" id="UP000280104">
    <property type="component" value="Chromosome II"/>
</dbReference>
<organism evidence="4 5">
    <name type="scientific">Triticum aestivum</name>
    <name type="common">Wheat</name>
    <dbReference type="NCBI Taxonomy" id="4565"/>
    <lineage>
        <taxon>Eukaryota</taxon>
        <taxon>Viridiplantae</taxon>
        <taxon>Streptophyta</taxon>
        <taxon>Embryophyta</taxon>
        <taxon>Tracheophyta</taxon>
        <taxon>Spermatophyta</taxon>
        <taxon>Magnoliopsida</taxon>
        <taxon>Liliopsida</taxon>
        <taxon>Poales</taxon>
        <taxon>Poaceae</taxon>
        <taxon>BOP clade</taxon>
        <taxon>Pooideae</taxon>
        <taxon>Triticodae</taxon>
        <taxon>Triticeae</taxon>
        <taxon>Triticinae</taxon>
        <taxon>Triticum</taxon>
    </lineage>
</organism>
<evidence type="ECO:0000256" key="2">
    <source>
        <dbReference type="SAM" id="MobiDB-lite"/>
    </source>
</evidence>
<reference evidence="4 5" key="1">
    <citation type="submission" date="2018-05" db="EMBL/GenBank/DDBJ databases">
        <authorList>
            <person name="Thind KAUR A."/>
        </authorList>
    </citation>
    <scope>NUCLEOTIDE SEQUENCE [LARGE SCALE GENOMIC DNA]</scope>
</reference>
<dbReference type="EMBL" id="LS480641">
    <property type="protein sequence ID" value="SPT20544.1"/>
    <property type="molecule type" value="Genomic_DNA"/>
</dbReference>
<keyword evidence="1" id="KW-0175">Coiled coil</keyword>
<evidence type="ECO:0000256" key="1">
    <source>
        <dbReference type="SAM" id="Coils"/>
    </source>
</evidence>
<evidence type="ECO:0000259" key="3">
    <source>
        <dbReference type="Pfam" id="PF04195"/>
    </source>
</evidence>
<evidence type="ECO:0000313" key="4">
    <source>
        <dbReference type="EMBL" id="SPT20544.1"/>
    </source>
</evidence>
<feature type="compositionally biased region" description="Polar residues" evidence="2">
    <location>
        <begin position="399"/>
        <end position="410"/>
    </location>
</feature>
<protein>
    <recommendedName>
        <fullName evidence="3">Transposase (putative) gypsy type domain-containing protein</fullName>
    </recommendedName>
</protein>
<accession>A0A7H4LPK5</accession>
<dbReference type="InterPro" id="IPR007321">
    <property type="entry name" value="Transposase_28"/>
</dbReference>
<dbReference type="PANTHER" id="PTHR33026">
    <property type="entry name" value="OS06G0360600 PROTEIN"/>
    <property type="match status" value="1"/>
</dbReference>
<feature type="compositionally biased region" description="Polar residues" evidence="2">
    <location>
        <begin position="358"/>
        <end position="371"/>
    </location>
</feature>
<proteinExistence type="predicted"/>
<dbReference type="PANTHER" id="PTHR33026:SF7">
    <property type="entry name" value="OS03G0100275 PROTEIN"/>
    <property type="match status" value="1"/>
</dbReference>
<evidence type="ECO:0000313" key="5">
    <source>
        <dbReference type="Proteomes" id="UP000280104"/>
    </source>
</evidence>
<feature type="compositionally biased region" description="Acidic residues" evidence="2">
    <location>
        <begin position="302"/>
        <end position="332"/>
    </location>
</feature>
<feature type="compositionally biased region" description="Polar residues" evidence="2">
    <location>
        <begin position="421"/>
        <end position="432"/>
    </location>
</feature>
<name>A0A7H4LPK5_WHEAT</name>
<feature type="coiled-coil region" evidence="1">
    <location>
        <begin position="560"/>
        <end position="637"/>
    </location>
</feature>
<gene>
    <name evidence="4" type="ORF">CAMPLR22A2D_LOCUS5177</name>
</gene>
<feature type="region of interest" description="Disordered" evidence="2">
    <location>
        <begin position="253"/>
        <end position="274"/>
    </location>
</feature>
<feature type="region of interest" description="Disordered" evidence="2">
    <location>
        <begin position="287"/>
        <end position="460"/>
    </location>
</feature>
<feature type="domain" description="Transposase (putative) gypsy type" evidence="3">
    <location>
        <begin position="30"/>
        <end position="96"/>
    </location>
</feature>
<dbReference type="Pfam" id="PF04195">
    <property type="entry name" value="Transposase_28"/>
    <property type="match status" value="1"/>
</dbReference>
<sequence>MANDGLIPHGIARLPGKEWQPQPEEGECVLLATHVDRGFSLPPSVFFRGFLNFFGAQLHHFTPNSIAYLAAFVSLCENFLGCRPHWGLFKHIFMCRSQTVKKASPGDERTQVVQICGGLGIQVRDKSTFPAMTFPESVRGWQSTWFYCQNEPTPGQSSGLPQFTMDRVNKPSSLKVIPEERADTKMLMDRVVQLVRDGVTGMDLLEVFLRRRIQPLQFRSHCMWLYRGTEDETRIHPEAANDATVERWMAAITGNKDNPRGSRRIPPLDHNSVPDKAFTELYSVPNGAQAPTEEGEASGAESQEEWDSDATEDDDDDDDDDEDEEEEEEEEVVPPRSERRSKLVHDPATQRGKGVATVGQSTKRPRTTSPALTKKAPKQSKVAPSKPTKLLPKMKVSIPTISGAATSKTSGKADDHEMEDATTSNPAPSNVVITLPDDDEDEEPLKHRRSRKASAGGVAQDVTAPETLVAGEENTPRHTVSFAVPLTSAHPASSSAAQPSFFTTHHVPEDQASAAEEAIRQAGIMMEQVKAIRDASQAAYDASSALQSNVQKSCDLAARYTDLKHKHIQLELDLKLAQENLTKAKEETKGKVKEAEKKKDLELSEKIKLADEKLASVTKLEEENTNLKADKIALTDKINQLTGKKNDLEAFLSGLAKKLFLMLEEFCRNFEEETSQLELNLDPVNSPVNDEVAMNVFRLESRVAAVVDYLARLKVATSRVDSTLWPRVTLPNDLESLMARLNAVPDRVQEWKKSSARCGADVALCLARVHCKDV</sequence>